<protein>
    <submittedName>
        <fullName evidence="1">Uncharacterized protein</fullName>
    </submittedName>
</protein>
<organism evidence="1">
    <name type="scientific">Oikopleura dioica</name>
    <name type="common">Tunicate</name>
    <dbReference type="NCBI Taxonomy" id="34765"/>
    <lineage>
        <taxon>Eukaryota</taxon>
        <taxon>Metazoa</taxon>
        <taxon>Chordata</taxon>
        <taxon>Tunicata</taxon>
        <taxon>Appendicularia</taxon>
        <taxon>Copelata</taxon>
        <taxon>Oikopleuridae</taxon>
        <taxon>Oikopleura</taxon>
    </lineage>
</organism>
<reference evidence="1" key="1">
    <citation type="journal article" date="2010" name="Science">
        <title>Plasticity of animal genome architecture unmasked by rapid evolution of a pelagic tunicate.</title>
        <authorList>
            <person name="Denoeud F."/>
            <person name="Henriet S."/>
            <person name="Mungpakdee S."/>
            <person name="Aury J.M."/>
            <person name="Da Silva C."/>
            <person name="Brinkmann H."/>
            <person name="Mikhaleva J."/>
            <person name="Olsen L.C."/>
            <person name="Jubin C."/>
            <person name="Canestro C."/>
            <person name="Bouquet J.M."/>
            <person name="Danks G."/>
            <person name="Poulain J."/>
            <person name="Campsteijn C."/>
            <person name="Adamski M."/>
            <person name="Cross I."/>
            <person name="Yadetie F."/>
            <person name="Muffato M."/>
            <person name="Louis A."/>
            <person name="Butcher S."/>
            <person name="Tsagkogeorga G."/>
            <person name="Konrad A."/>
            <person name="Singh S."/>
            <person name="Jensen M.F."/>
            <person name="Cong E.H."/>
            <person name="Eikeseth-Otteraa H."/>
            <person name="Noel B."/>
            <person name="Anthouard V."/>
            <person name="Porcel B.M."/>
            <person name="Kachouri-Lafond R."/>
            <person name="Nishino A."/>
            <person name="Ugolini M."/>
            <person name="Chourrout P."/>
            <person name="Nishida H."/>
            <person name="Aasland R."/>
            <person name="Huzurbazar S."/>
            <person name="Westhof E."/>
            <person name="Delsuc F."/>
            <person name="Lehrach H."/>
            <person name="Reinhardt R."/>
            <person name="Weissenbach J."/>
            <person name="Roy S.W."/>
            <person name="Artiguenave F."/>
            <person name="Postlethwait J.H."/>
            <person name="Manak J.R."/>
            <person name="Thompson E.M."/>
            <person name="Jaillon O."/>
            <person name="Du Pasquier L."/>
            <person name="Boudinot P."/>
            <person name="Liberles D.A."/>
            <person name="Volff J.N."/>
            <person name="Philippe H."/>
            <person name="Lenhard B."/>
            <person name="Roest Crollius H."/>
            <person name="Wincker P."/>
            <person name="Chourrout D."/>
        </authorList>
    </citation>
    <scope>NUCLEOTIDE SEQUENCE [LARGE SCALE GENOMIC DNA]</scope>
</reference>
<dbReference type="Proteomes" id="UP000001307">
    <property type="component" value="Unassembled WGS sequence"/>
</dbReference>
<dbReference type="InParanoid" id="E4WYS6"/>
<gene>
    <name evidence="1" type="ORF">GSOID_T00013616001</name>
</gene>
<evidence type="ECO:0000313" key="2">
    <source>
        <dbReference type="Proteomes" id="UP000001307"/>
    </source>
</evidence>
<evidence type="ECO:0000313" key="1">
    <source>
        <dbReference type="EMBL" id="CBY22841.1"/>
    </source>
</evidence>
<keyword evidence="2" id="KW-1185">Reference proteome</keyword>
<proteinExistence type="predicted"/>
<name>E4WYS6_OIKDI</name>
<dbReference type="EMBL" id="FN653019">
    <property type="protein sequence ID" value="CBY22841.1"/>
    <property type="molecule type" value="Genomic_DNA"/>
</dbReference>
<sequence length="11" mass="1327">MLKIQLVKKIL</sequence>
<accession>E4WYS6</accession>